<gene>
    <name evidence="2" type="ORF">DIT97_22525</name>
</gene>
<evidence type="ECO:0000313" key="3">
    <source>
        <dbReference type="Proteomes" id="UP000263642"/>
    </source>
</evidence>
<feature type="chain" id="PRO_5017566394" evidence="1">
    <location>
        <begin position="35"/>
        <end position="83"/>
    </location>
</feature>
<protein>
    <submittedName>
        <fullName evidence="2">Uncharacterized protein</fullName>
    </submittedName>
</protein>
<keyword evidence="1" id="KW-0732">Signal</keyword>
<organism evidence="2 3">
    <name type="scientific">Gimesia maris</name>
    <dbReference type="NCBI Taxonomy" id="122"/>
    <lineage>
        <taxon>Bacteria</taxon>
        <taxon>Pseudomonadati</taxon>
        <taxon>Planctomycetota</taxon>
        <taxon>Planctomycetia</taxon>
        <taxon>Planctomycetales</taxon>
        <taxon>Planctomycetaceae</taxon>
        <taxon>Gimesia</taxon>
    </lineage>
</organism>
<dbReference type="AlphaFoldDB" id="A0A3D3RC24"/>
<dbReference type="Proteomes" id="UP000263642">
    <property type="component" value="Unassembled WGS sequence"/>
</dbReference>
<feature type="signal peptide" evidence="1">
    <location>
        <begin position="1"/>
        <end position="34"/>
    </location>
</feature>
<comment type="caution">
    <text evidence="2">The sequence shown here is derived from an EMBL/GenBank/DDBJ whole genome shotgun (WGS) entry which is preliminary data.</text>
</comment>
<evidence type="ECO:0000256" key="1">
    <source>
        <dbReference type="SAM" id="SignalP"/>
    </source>
</evidence>
<evidence type="ECO:0000313" key="2">
    <source>
        <dbReference type="EMBL" id="HCO25658.1"/>
    </source>
</evidence>
<feature type="non-terminal residue" evidence="2">
    <location>
        <position position="83"/>
    </location>
</feature>
<reference evidence="2 3" key="1">
    <citation type="journal article" date="2018" name="Nat. Biotechnol.">
        <title>A standardized bacterial taxonomy based on genome phylogeny substantially revises the tree of life.</title>
        <authorList>
            <person name="Parks D.H."/>
            <person name="Chuvochina M."/>
            <person name="Waite D.W."/>
            <person name="Rinke C."/>
            <person name="Skarshewski A."/>
            <person name="Chaumeil P.A."/>
            <person name="Hugenholtz P."/>
        </authorList>
    </citation>
    <scope>NUCLEOTIDE SEQUENCE [LARGE SCALE GENOMIC DNA]</scope>
    <source>
        <strain evidence="2">UBA9375</strain>
    </source>
</reference>
<dbReference type="EMBL" id="DQAY01000133">
    <property type="protein sequence ID" value="HCO25658.1"/>
    <property type="molecule type" value="Genomic_DNA"/>
</dbReference>
<proteinExistence type="predicted"/>
<name>A0A3D3RC24_9PLAN</name>
<accession>A0A3D3RC24</accession>
<sequence length="83" mass="9225">MNGNRLKNCYRNVLIGGICIAALVCLFHPTTGYAADNQVWELSPSLRIEETSVSGSDTTSWPAGNWFPVPLKKYQLLKKKAQL</sequence>